<dbReference type="Proteomes" id="UP001632038">
    <property type="component" value="Unassembled WGS sequence"/>
</dbReference>
<evidence type="ECO:0000256" key="2">
    <source>
        <dbReference type="SAM" id="SignalP"/>
    </source>
</evidence>
<organism evidence="3 4">
    <name type="scientific">Castilleja foliolosa</name>
    <dbReference type="NCBI Taxonomy" id="1961234"/>
    <lineage>
        <taxon>Eukaryota</taxon>
        <taxon>Viridiplantae</taxon>
        <taxon>Streptophyta</taxon>
        <taxon>Embryophyta</taxon>
        <taxon>Tracheophyta</taxon>
        <taxon>Spermatophyta</taxon>
        <taxon>Magnoliopsida</taxon>
        <taxon>eudicotyledons</taxon>
        <taxon>Gunneridae</taxon>
        <taxon>Pentapetalae</taxon>
        <taxon>asterids</taxon>
        <taxon>lamiids</taxon>
        <taxon>Lamiales</taxon>
        <taxon>Orobanchaceae</taxon>
        <taxon>Pedicularideae</taxon>
        <taxon>Castillejinae</taxon>
        <taxon>Castilleja</taxon>
    </lineage>
</organism>
<feature type="region of interest" description="Disordered" evidence="1">
    <location>
        <begin position="24"/>
        <end position="76"/>
    </location>
</feature>
<accession>A0ABD3E722</accession>
<dbReference type="EMBL" id="JAVIJP010000007">
    <property type="protein sequence ID" value="KAL3650278.1"/>
    <property type="molecule type" value="Genomic_DNA"/>
</dbReference>
<feature type="signal peptide" evidence="2">
    <location>
        <begin position="1"/>
        <end position="21"/>
    </location>
</feature>
<gene>
    <name evidence="3" type="ORF">CASFOL_006681</name>
</gene>
<dbReference type="AlphaFoldDB" id="A0ABD3E722"/>
<comment type="caution">
    <text evidence="3">The sequence shown here is derived from an EMBL/GenBank/DDBJ whole genome shotgun (WGS) entry which is preliminary data.</text>
</comment>
<evidence type="ECO:0008006" key="5">
    <source>
        <dbReference type="Google" id="ProtNLM"/>
    </source>
</evidence>
<evidence type="ECO:0000313" key="3">
    <source>
        <dbReference type="EMBL" id="KAL3650278.1"/>
    </source>
</evidence>
<keyword evidence="2" id="KW-0732">Signal</keyword>
<protein>
    <recommendedName>
        <fullName evidence="5">Secreted protein</fullName>
    </recommendedName>
</protein>
<keyword evidence="4" id="KW-1185">Reference proteome</keyword>
<name>A0ABD3E722_9LAMI</name>
<proteinExistence type="predicted"/>
<evidence type="ECO:0000256" key="1">
    <source>
        <dbReference type="SAM" id="MobiDB-lite"/>
    </source>
</evidence>
<reference evidence="4" key="1">
    <citation type="journal article" date="2024" name="IScience">
        <title>Strigolactones Initiate the Formation of Haustorium-like Structures in Castilleja.</title>
        <authorList>
            <person name="Buerger M."/>
            <person name="Peterson D."/>
            <person name="Chory J."/>
        </authorList>
    </citation>
    <scope>NUCLEOTIDE SEQUENCE [LARGE SCALE GENOMIC DNA]</scope>
</reference>
<sequence>MMKIAIMIFYLIVVQSMFARAAPIPRPPPGRLAAAAAATQKTTYRRTLSRGPVPPSGASKDHNQAPTDKIPPGRHG</sequence>
<evidence type="ECO:0000313" key="4">
    <source>
        <dbReference type="Proteomes" id="UP001632038"/>
    </source>
</evidence>
<feature type="chain" id="PRO_5044879647" description="Secreted protein" evidence="2">
    <location>
        <begin position="22"/>
        <end position="76"/>
    </location>
</feature>